<dbReference type="AlphaFoldDB" id="A0A916QXQ5"/>
<reference evidence="4" key="2">
    <citation type="submission" date="2020-09" db="EMBL/GenBank/DDBJ databases">
        <authorList>
            <person name="Sun Q."/>
            <person name="Zhou Y."/>
        </authorList>
    </citation>
    <scope>NUCLEOTIDE SEQUENCE</scope>
    <source>
        <strain evidence="4">CGMCC 1.15880</strain>
    </source>
</reference>
<proteinExistence type="predicted"/>
<dbReference type="GO" id="GO:0003677">
    <property type="term" value="F:DNA binding"/>
    <property type="evidence" value="ECO:0007669"/>
    <property type="project" value="InterPro"/>
</dbReference>
<keyword evidence="2" id="KW-1133">Transmembrane helix</keyword>
<dbReference type="Proteomes" id="UP000628017">
    <property type="component" value="Unassembled WGS sequence"/>
</dbReference>
<feature type="compositionally biased region" description="Basic and acidic residues" evidence="1">
    <location>
        <begin position="178"/>
        <end position="191"/>
    </location>
</feature>
<evidence type="ECO:0000259" key="3">
    <source>
        <dbReference type="PROSITE" id="PS50930"/>
    </source>
</evidence>
<feature type="transmembrane region" description="Helical" evidence="2">
    <location>
        <begin position="25"/>
        <end position="47"/>
    </location>
</feature>
<dbReference type="Pfam" id="PF04397">
    <property type="entry name" value="LytTR"/>
    <property type="match status" value="1"/>
</dbReference>
<keyword evidence="2" id="KW-0472">Membrane</keyword>
<protein>
    <recommendedName>
        <fullName evidence="3">HTH LytTR-type domain-containing protein</fullName>
    </recommendedName>
</protein>
<name>A0A916QXQ5_9RHOB</name>
<dbReference type="InterPro" id="IPR007492">
    <property type="entry name" value="LytTR_DNA-bd_dom"/>
</dbReference>
<evidence type="ECO:0000256" key="1">
    <source>
        <dbReference type="SAM" id="MobiDB-lite"/>
    </source>
</evidence>
<organism evidence="4 5">
    <name type="scientific">Neptunicoccus cionae</name>
    <dbReference type="NCBI Taxonomy" id="2035344"/>
    <lineage>
        <taxon>Bacteria</taxon>
        <taxon>Pseudomonadati</taxon>
        <taxon>Pseudomonadota</taxon>
        <taxon>Alphaproteobacteria</taxon>
        <taxon>Rhodobacterales</taxon>
        <taxon>Paracoccaceae</taxon>
        <taxon>Neptunicoccus</taxon>
    </lineage>
</organism>
<accession>A0A916QXQ5</accession>
<feature type="region of interest" description="Disordered" evidence="1">
    <location>
        <begin position="154"/>
        <end position="191"/>
    </location>
</feature>
<dbReference type="SMART" id="SM00850">
    <property type="entry name" value="LytTR"/>
    <property type="match status" value="1"/>
</dbReference>
<comment type="caution">
    <text evidence="4">The sequence shown here is derived from an EMBL/GenBank/DDBJ whole genome shotgun (WGS) entry which is preliminary data.</text>
</comment>
<evidence type="ECO:0000313" key="5">
    <source>
        <dbReference type="Proteomes" id="UP000628017"/>
    </source>
</evidence>
<gene>
    <name evidence="4" type="ORF">GCM10011498_23500</name>
</gene>
<dbReference type="PROSITE" id="PS50930">
    <property type="entry name" value="HTH_LYTTR"/>
    <property type="match status" value="1"/>
</dbReference>
<keyword evidence="2" id="KW-0812">Transmembrane</keyword>
<feature type="domain" description="HTH LytTR-type" evidence="3">
    <location>
        <begin position="205"/>
        <end position="292"/>
    </location>
</feature>
<reference evidence="4" key="1">
    <citation type="journal article" date="2014" name="Int. J. Syst. Evol. Microbiol.">
        <title>Complete genome sequence of Corynebacterium casei LMG S-19264T (=DSM 44701T), isolated from a smear-ripened cheese.</title>
        <authorList>
            <consortium name="US DOE Joint Genome Institute (JGI-PGF)"/>
            <person name="Walter F."/>
            <person name="Albersmeier A."/>
            <person name="Kalinowski J."/>
            <person name="Ruckert C."/>
        </authorList>
    </citation>
    <scope>NUCLEOTIDE SEQUENCE</scope>
    <source>
        <strain evidence="4">CGMCC 1.15880</strain>
    </source>
</reference>
<feature type="transmembrane region" description="Helical" evidence="2">
    <location>
        <begin position="122"/>
        <end position="144"/>
    </location>
</feature>
<feature type="transmembrane region" description="Helical" evidence="2">
    <location>
        <begin position="94"/>
        <end position="116"/>
    </location>
</feature>
<evidence type="ECO:0000256" key="2">
    <source>
        <dbReference type="SAM" id="Phobius"/>
    </source>
</evidence>
<feature type="transmembrane region" description="Helical" evidence="2">
    <location>
        <begin position="59"/>
        <end position="82"/>
    </location>
</feature>
<sequence length="292" mass="33137">MTLFRKNPFSLPFLKRVFFAAQRRVSHPATLTIMIGATIICTLVGPFDTYYQDTFLFRLYFWGAIVLTSTTYGCLASVWTNLTFRHLSFWQRTLINLPIFTLPFSLVSWEFSSIYYTRQAMPHPMVVVILVGAVDLFVHACIYVSRASRRPVSLSQQTLPQMPAKAPPMHDPAVEPQENAKPEPDDKPDECAFLRRLGPNSGSYLIRLAMNDHYIEAHTDTGIHMLYMRFGDAIAELNAEDGAKVHRSHWVRFAEIIDVERSGPKVALVMSDGVSVPVSRSHKTFLQEKGII</sequence>
<dbReference type="EMBL" id="BMKA01000003">
    <property type="protein sequence ID" value="GGA22058.1"/>
    <property type="molecule type" value="Genomic_DNA"/>
</dbReference>
<evidence type="ECO:0000313" key="4">
    <source>
        <dbReference type="EMBL" id="GGA22058.1"/>
    </source>
</evidence>
<keyword evidence="5" id="KW-1185">Reference proteome</keyword>
<dbReference type="Gene3D" id="2.40.50.1020">
    <property type="entry name" value="LytTr DNA-binding domain"/>
    <property type="match status" value="1"/>
</dbReference>